<gene>
    <name evidence="9" type="ORF">SAMN05216548_10765</name>
</gene>
<reference evidence="9 10" key="1">
    <citation type="submission" date="2016-10" db="EMBL/GenBank/DDBJ databases">
        <authorList>
            <person name="de Groot N.N."/>
        </authorList>
    </citation>
    <scope>NUCLEOTIDE SEQUENCE [LARGE SCALE GENOMIC DNA]</scope>
    <source>
        <strain evidence="9 10">A52C2</strain>
    </source>
</reference>
<comment type="subcellular location">
    <subcellularLocation>
        <location evidence="1">Membrane</location>
        <topology evidence="1">Multi-pass membrane protein</topology>
    </subcellularLocation>
</comment>
<evidence type="ECO:0000256" key="5">
    <source>
        <dbReference type="ARBA" id="ARBA00023136"/>
    </source>
</evidence>
<protein>
    <submittedName>
        <fullName evidence="9">Putative flippase GtrA (Transmembrane translocase of bactoprenol-linked glucose)</fullName>
    </submittedName>
</protein>
<feature type="transmembrane region" description="Helical" evidence="7">
    <location>
        <begin position="134"/>
        <end position="153"/>
    </location>
</feature>
<evidence type="ECO:0000256" key="7">
    <source>
        <dbReference type="SAM" id="Phobius"/>
    </source>
</evidence>
<dbReference type="InterPro" id="IPR051401">
    <property type="entry name" value="GtrA_CellWall_Glycosyl"/>
</dbReference>
<feature type="transmembrane region" description="Helical" evidence="7">
    <location>
        <begin position="69"/>
        <end position="87"/>
    </location>
</feature>
<evidence type="ECO:0000256" key="3">
    <source>
        <dbReference type="ARBA" id="ARBA00022692"/>
    </source>
</evidence>
<proteinExistence type="inferred from homology"/>
<feature type="region of interest" description="Disordered" evidence="6">
    <location>
        <begin position="1"/>
        <end position="30"/>
    </location>
</feature>
<organism evidence="9 10">
    <name type="scientific">Faunimonas pinastri</name>
    <dbReference type="NCBI Taxonomy" id="1855383"/>
    <lineage>
        <taxon>Bacteria</taxon>
        <taxon>Pseudomonadati</taxon>
        <taxon>Pseudomonadota</taxon>
        <taxon>Alphaproteobacteria</taxon>
        <taxon>Hyphomicrobiales</taxon>
        <taxon>Afifellaceae</taxon>
        <taxon>Faunimonas</taxon>
    </lineage>
</organism>
<dbReference type="EMBL" id="FOFG01000007">
    <property type="protein sequence ID" value="SEQ72446.1"/>
    <property type="molecule type" value="Genomic_DNA"/>
</dbReference>
<dbReference type="GO" id="GO:0005886">
    <property type="term" value="C:plasma membrane"/>
    <property type="evidence" value="ECO:0007669"/>
    <property type="project" value="TreeGrafter"/>
</dbReference>
<evidence type="ECO:0000256" key="2">
    <source>
        <dbReference type="ARBA" id="ARBA00009399"/>
    </source>
</evidence>
<dbReference type="Proteomes" id="UP000199647">
    <property type="component" value="Unassembled WGS sequence"/>
</dbReference>
<keyword evidence="3 7" id="KW-0812">Transmembrane</keyword>
<name>A0A1H9ICY6_9HYPH</name>
<evidence type="ECO:0000259" key="8">
    <source>
        <dbReference type="Pfam" id="PF04138"/>
    </source>
</evidence>
<keyword evidence="4 7" id="KW-1133">Transmembrane helix</keyword>
<dbReference type="STRING" id="1855383.SAMN05216548_10765"/>
<dbReference type="PANTHER" id="PTHR38459:SF1">
    <property type="entry name" value="PROPHAGE BACTOPRENOL-LINKED GLUCOSE TRANSLOCASE HOMOLOG"/>
    <property type="match status" value="1"/>
</dbReference>
<dbReference type="GO" id="GO:0000271">
    <property type="term" value="P:polysaccharide biosynthetic process"/>
    <property type="evidence" value="ECO:0007669"/>
    <property type="project" value="InterPro"/>
</dbReference>
<keyword evidence="5 7" id="KW-0472">Membrane</keyword>
<evidence type="ECO:0000256" key="4">
    <source>
        <dbReference type="ARBA" id="ARBA00022989"/>
    </source>
</evidence>
<evidence type="ECO:0000313" key="9">
    <source>
        <dbReference type="EMBL" id="SEQ72446.1"/>
    </source>
</evidence>
<accession>A0A1H9ICY6</accession>
<dbReference type="PANTHER" id="PTHR38459">
    <property type="entry name" value="PROPHAGE BACTOPRENOL-LINKED GLUCOSE TRANSLOCASE HOMOLOG"/>
    <property type="match status" value="1"/>
</dbReference>
<feature type="transmembrane region" description="Helical" evidence="7">
    <location>
        <begin position="45"/>
        <end position="63"/>
    </location>
</feature>
<evidence type="ECO:0000256" key="1">
    <source>
        <dbReference type="ARBA" id="ARBA00004141"/>
    </source>
</evidence>
<sequence>MQGRGMIGPAARRCDAEATGRTGRRRGLPLAPSARREDFRQVTSFLLVGGIATAAHYAVLIAMVEAAHIAPLPATLAGYLTGGVISYRLNRSRTFRSTRSHAEAGWRFVAVAGGGFLMTLALMEAFVVRLGLPYLPAQMATTGLLLIWSFSANRLWTFSSGERTAPADPGGG</sequence>
<feature type="transmembrane region" description="Helical" evidence="7">
    <location>
        <begin position="108"/>
        <end position="128"/>
    </location>
</feature>
<evidence type="ECO:0000256" key="6">
    <source>
        <dbReference type="SAM" id="MobiDB-lite"/>
    </source>
</evidence>
<feature type="domain" description="GtrA/DPMS transmembrane" evidence="8">
    <location>
        <begin position="45"/>
        <end position="158"/>
    </location>
</feature>
<keyword evidence="10" id="KW-1185">Reference proteome</keyword>
<comment type="similarity">
    <text evidence="2">Belongs to the GtrA family.</text>
</comment>
<dbReference type="Pfam" id="PF04138">
    <property type="entry name" value="GtrA_DPMS_TM"/>
    <property type="match status" value="1"/>
</dbReference>
<evidence type="ECO:0000313" key="10">
    <source>
        <dbReference type="Proteomes" id="UP000199647"/>
    </source>
</evidence>
<dbReference type="InterPro" id="IPR007267">
    <property type="entry name" value="GtrA_DPMS_TM"/>
</dbReference>
<dbReference type="AlphaFoldDB" id="A0A1H9ICY6"/>